<dbReference type="KEGG" id="cha:CHAB381_1738"/>
<organism evidence="2 3">
    <name type="scientific">Campylobacter hominis (strain ATCC BAA-381 / DSM 21671 / CCUG 45161 / LMG 19568 / NCTC 13146 / CH001A)</name>
    <dbReference type="NCBI Taxonomy" id="360107"/>
    <lineage>
        <taxon>Bacteria</taxon>
        <taxon>Pseudomonadati</taxon>
        <taxon>Campylobacterota</taxon>
        <taxon>Epsilonproteobacteria</taxon>
        <taxon>Campylobacterales</taxon>
        <taxon>Campylobacteraceae</taxon>
        <taxon>Campylobacter</taxon>
    </lineage>
</organism>
<accession>A7I409</accession>
<protein>
    <submittedName>
        <fullName evidence="2">Uncharacterized protein</fullName>
    </submittedName>
</protein>
<keyword evidence="1" id="KW-0472">Membrane</keyword>
<proteinExistence type="predicted"/>
<evidence type="ECO:0000313" key="2">
    <source>
        <dbReference type="EMBL" id="ABS51264.1"/>
    </source>
</evidence>
<gene>
    <name evidence="2" type="ordered locus">CHAB381_1738</name>
</gene>
<feature type="transmembrane region" description="Helical" evidence="1">
    <location>
        <begin position="29"/>
        <end position="48"/>
    </location>
</feature>
<name>A7I409_CAMHC</name>
<dbReference type="AlphaFoldDB" id="A7I409"/>
<keyword evidence="3" id="KW-1185">Reference proteome</keyword>
<reference evidence="3" key="1">
    <citation type="submission" date="2007-07" db="EMBL/GenBank/DDBJ databases">
        <title>Complete genome sequence of Campylobacter hominis ATCC BAA-381, a commensal isolated from the human gastrointestinal tract.</title>
        <authorList>
            <person name="Fouts D.E."/>
            <person name="Mongodin E.F."/>
            <person name="Puiu D."/>
            <person name="Sebastian Y."/>
            <person name="Miller W.G."/>
            <person name="Mandrell R.E."/>
            <person name="Nelson K.E."/>
        </authorList>
    </citation>
    <scope>NUCLEOTIDE SEQUENCE [LARGE SCALE GENOMIC DNA]</scope>
    <source>
        <strain evidence="3">ATCC BAA-381 / LMG 19568 / NCTC 13146 / CH001A</strain>
    </source>
</reference>
<dbReference type="STRING" id="360107.CHAB381_1738"/>
<dbReference type="RefSeq" id="WP_012109557.1">
    <property type="nucleotide sequence ID" value="NC_009714.1"/>
</dbReference>
<dbReference type="Proteomes" id="UP000002407">
    <property type="component" value="Chromosome"/>
</dbReference>
<dbReference type="EMBL" id="CP000776">
    <property type="protein sequence ID" value="ABS51264.1"/>
    <property type="molecule type" value="Genomic_DNA"/>
</dbReference>
<keyword evidence="1" id="KW-1133">Transmembrane helix</keyword>
<sequence>MKNYLFLLGSVFVLFLSYKMWKEHDITGFMIATTSFFIVFGVSVWRIFKGKK</sequence>
<keyword evidence="1" id="KW-0812">Transmembrane</keyword>
<evidence type="ECO:0000313" key="3">
    <source>
        <dbReference type="Proteomes" id="UP000002407"/>
    </source>
</evidence>
<dbReference type="HOGENOM" id="CLU_3077852_0_0_7"/>
<evidence type="ECO:0000256" key="1">
    <source>
        <dbReference type="SAM" id="Phobius"/>
    </source>
</evidence>